<dbReference type="SUPFAM" id="SSF53335">
    <property type="entry name" value="S-adenosyl-L-methionine-dependent methyltransferases"/>
    <property type="match status" value="1"/>
</dbReference>
<dbReference type="InterPro" id="IPR029063">
    <property type="entry name" value="SAM-dependent_MTases_sf"/>
</dbReference>
<reference evidence="1" key="1">
    <citation type="submission" date="2025-08" db="UniProtKB">
        <authorList>
            <consortium name="Ensembl"/>
        </authorList>
    </citation>
    <scope>IDENTIFICATION</scope>
</reference>
<keyword evidence="2" id="KW-1185">Reference proteome</keyword>
<proteinExistence type="predicted"/>
<dbReference type="GeneTree" id="ENSGT00940000162599"/>
<dbReference type="GO" id="GO:0030488">
    <property type="term" value="P:tRNA methylation"/>
    <property type="evidence" value="ECO:0007669"/>
    <property type="project" value="TreeGrafter"/>
</dbReference>
<dbReference type="Ensembl" id="ENSCPBT00000000600.1">
    <property type="protein sequence ID" value="ENSCPBP00000000450.1"/>
    <property type="gene ID" value="ENSCPBG00000000399.1"/>
</dbReference>
<accession>A0A8C3F609</accession>
<dbReference type="Proteomes" id="UP000694380">
    <property type="component" value="Unplaced"/>
</dbReference>
<dbReference type="GO" id="GO:0008175">
    <property type="term" value="F:tRNA methyltransferase activity"/>
    <property type="evidence" value="ECO:0007669"/>
    <property type="project" value="TreeGrafter"/>
</dbReference>
<dbReference type="PANTHER" id="PTHR46529:SF1">
    <property type="entry name" value="TRNA WYBUTOSINE-SYNTHESIZING PROTEIN 4"/>
    <property type="match status" value="1"/>
</dbReference>
<evidence type="ECO:0000313" key="1">
    <source>
        <dbReference type="Ensembl" id="ENSCPBP00000000450.1"/>
    </source>
</evidence>
<evidence type="ECO:0000313" key="2">
    <source>
        <dbReference type="Proteomes" id="UP000694380"/>
    </source>
</evidence>
<dbReference type="AlphaFoldDB" id="A0A8C3F609"/>
<organism evidence="1 2">
    <name type="scientific">Chrysemys picta bellii</name>
    <name type="common">Western painted turtle</name>
    <name type="synonym">Emys bellii</name>
    <dbReference type="NCBI Taxonomy" id="8478"/>
    <lineage>
        <taxon>Eukaryota</taxon>
        <taxon>Metazoa</taxon>
        <taxon>Chordata</taxon>
        <taxon>Craniata</taxon>
        <taxon>Vertebrata</taxon>
        <taxon>Euteleostomi</taxon>
        <taxon>Archelosauria</taxon>
        <taxon>Testudinata</taxon>
        <taxon>Testudines</taxon>
        <taxon>Cryptodira</taxon>
        <taxon>Durocryptodira</taxon>
        <taxon>Testudinoidea</taxon>
        <taxon>Emydidae</taxon>
        <taxon>Chrysemys</taxon>
    </lineage>
</organism>
<protein>
    <submittedName>
        <fullName evidence="1">Uncharacterized protein</fullName>
    </submittedName>
</protein>
<name>A0A8C3F609_CHRPI</name>
<sequence>MTPERMAWESDALIQWAAQHFPCAQFVVYEQMHPEDPFGRIMQQHFSRLNSVLHALAQYPDCEAQRRRFLQRVGGYGVERVMLCP</sequence>
<reference evidence="1" key="2">
    <citation type="submission" date="2025-09" db="UniProtKB">
        <authorList>
            <consortium name="Ensembl"/>
        </authorList>
    </citation>
    <scope>IDENTIFICATION</scope>
</reference>
<dbReference type="PANTHER" id="PTHR46529">
    <property type="entry name" value="TRNA WYBUTOSINE-SYNTHESIZING PROTEIN 4"/>
    <property type="match status" value="1"/>
</dbReference>
<dbReference type="GO" id="GO:0031591">
    <property type="term" value="P:wybutosine biosynthetic process"/>
    <property type="evidence" value="ECO:0007669"/>
    <property type="project" value="TreeGrafter"/>
</dbReference>
<dbReference type="Gene3D" id="3.40.50.150">
    <property type="entry name" value="Vaccinia Virus protein VP39"/>
    <property type="match status" value="1"/>
</dbReference>